<dbReference type="EMBL" id="CP171853">
    <property type="protein sequence ID" value="XKM42942.1"/>
    <property type="molecule type" value="Genomic_DNA"/>
</dbReference>
<proteinExistence type="predicted"/>
<evidence type="ECO:0000313" key="2">
    <source>
        <dbReference type="Proteomes" id="UP000078465"/>
    </source>
</evidence>
<accession>A0ACD5EV17</accession>
<name>A0ACD5EV17_9HYPH</name>
<organism evidence="1 2">
    <name type="scientific">Rhizobium ruizarguesonis</name>
    <dbReference type="NCBI Taxonomy" id="2081791"/>
    <lineage>
        <taxon>Bacteria</taxon>
        <taxon>Pseudomonadati</taxon>
        <taxon>Pseudomonadota</taxon>
        <taxon>Alphaproteobacteria</taxon>
        <taxon>Hyphomicrobiales</taxon>
        <taxon>Rhizobiaceae</taxon>
        <taxon>Rhizobium/Agrobacterium group</taxon>
        <taxon>Rhizobium</taxon>
    </lineage>
</organism>
<protein>
    <submittedName>
        <fullName evidence="1">Uncharacterized protein</fullName>
    </submittedName>
</protein>
<gene>
    <name evidence="1" type="ORF">A4U53_022100</name>
</gene>
<dbReference type="Proteomes" id="UP000078465">
    <property type="component" value="Chromosome"/>
</dbReference>
<sequence>MQDAAKRIFFKDRTYRRVVQSAIQDGDRAGAVLAVLRANNVNLKLHDARLLVETVMSTPDCRFIPEFNWTFEATSIWNAMFAIAKPE</sequence>
<evidence type="ECO:0000313" key="1">
    <source>
        <dbReference type="EMBL" id="XKM42942.1"/>
    </source>
</evidence>
<reference evidence="1" key="1">
    <citation type="submission" date="2024-10" db="EMBL/GenBank/DDBJ databases">
        <title>Strain of Rhizobium-related bacteria isolated fromm roots of Vavilovia formosa.</title>
        <authorList>
            <person name="Kimeklis A."/>
            <person name="Afonin A."/>
        </authorList>
    </citation>
    <scope>NUCLEOTIDE SEQUENCE</scope>
    <source>
        <strain evidence="1">Vaf-46</strain>
    </source>
</reference>